<protein>
    <submittedName>
        <fullName evidence="1">Uncharacterized protein</fullName>
    </submittedName>
</protein>
<dbReference type="EMBL" id="LHZX01000252">
    <property type="protein sequence ID" value="KXV70023.1"/>
    <property type="molecule type" value="Genomic_DNA"/>
</dbReference>
<dbReference type="Proteomes" id="UP000075377">
    <property type="component" value="Unassembled WGS sequence"/>
</dbReference>
<organism evidence="1 2">
    <name type="scientific">Acetobacter malorum</name>
    <dbReference type="NCBI Taxonomy" id="178901"/>
    <lineage>
        <taxon>Bacteria</taxon>
        <taxon>Pseudomonadati</taxon>
        <taxon>Pseudomonadota</taxon>
        <taxon>Alphaproteobacteria</taxon>
        <taxon>Acetobacterales</taxon>
        <taxon>Acetobacteraceae</taxon>
        <taxon>Acetobacter</taxon>
    </lineage>
</organism>
<evidence type="ECO:0000313" key="2">
    <source>
        <dbReference type="Proteomes" id="UP000075377"/>
    </source>
</evidence>
<dbReference type="PATRIC" id="fig|178901.14.peg.3319"/>
<name>A0A149UQD4_9PROT</name>
<dbReference type="AlphaFoldDB" id="A0A149UQD4"/>
<reference evidence="1 2" key="1">
    <citation type="submission" date="2015-06" db="EMBL/GenBank/DDBJ databases">
        <title>Improved classification and identification of acetic acid bacteria using matrix-assisted laser desorption/ionization time-of-flight mass spectrometry; Gluconobacter nephelii and Gluconobacter uchimurae are later heterotypic synonyms of Gluconobacter japonicus and Gluconobacter oxydans, respectively.</title>
        <authorList>
            <person name="Li L."/>
            <person name="Cleenwerck I."/>
            <person name="De Vuyst L."/>
            <person name="Vandamme P."/>
        </authorList>
    </citation>
    <scope>NUCLEOTIDE SEQUENCE [LARGE SCALE GENOMIC DNA]</scope>
    <source>
        <strain evidence="1 2">LMG 1699</strain>
    </source>
</reference>
<comment type="caution">
    <text evidence="1">The sequence shown here is derived from an EMBL/GenBank/DDBJ whole genome shotgun (WGS) entry which is preliminary data.</text>
</comment>
<proteinExistence type="predicted"/>
<accession>A0A149UQD4</accession>
<gene>
    <name evidence="1" type="ORF">AD951_04060</name>
</gene>
<sequence length="255" mass="29687">MARLNTLRQMELPRLYGLVFEKGHNLVELRGTALEAYLIRTNNEVRKKIREKTFTKYIRSEEINHVLECFITIEKELIAYSSRQDVEFSWCSVWRRNFRGIVRGRLVVTDGHQIMFASGSPHSLYDNALDMGLDNEESTIASIKEIEDSIRLYMECYEWNEKKKNIENAIYSFNKKYSELSDPSSIALSDVWVILKAPYGAFSRENLTRLGWRFCYMDDGWIINMKDLSVDRALQAIHGVDRSPALATHADFVSH</sequence>
<evidence type="ECO:0000313" key="1">
    <source>
        <dbReference type="EMBL" id="KXV70023.1"/>
    </source>
</evidence>